<gene>
    <name evidence="7" type="ORF">B0I36DRAFT_136328</name>
</gene>
<evidence type="ECO:0000256" key="4">
    <source>
        <dbReference type="ARBA" id="ARBA00023004"/>
    </source>
</evidence>
<dbReference type="GeneID" id="70177837"/>
<dbReference type="Pfam" id="PF14226">
    <property type="entry name" value="DIOX_N"/>
    <property type="match status" value="1"/>
</dbReference>
<dbReference type="Gene3D" id="2.60.120.330">
    <property type="entry name" value="B-lactam Antibiotic, Isopenicillin N Synthase, Chain"/>
    <property type="match status" value="1"/>
</dbReference>
<dbReference type="PROSITE" id="PS51471">
    <property type="entry name" value="FE2OG_OXY"/>
    <property type="match status" value="1"/>
</dbReference>
<dbReference type="GO" id="GO:0046872">
    <property type="term" value="F:metal ion binding"/>
    <property type="evidence" value="ECO:0007669"/>
    <property type="project" value="UniProtKB-KW"/>
</dbReference>
<evidence type="ECO:0000313" key="8">
    <source>
        <dbReference type="Proteomes" id="UP000756346"/>
    </source>
</evidence>
<dbReference type="EMBL" id="JAGTJQ010000007">
    <property type="protein sequence ID" value="KAH7027213.1"/>
    <property type="molecule type" value="Genomic_DNA"/>
</dbReference>
<dbReference type="SUPFAM" id="SSF51197">
    <property type="entry name" value="Clavaminate synthase-like"/>
    <property type="match status" value="1"/>
</dbReference>
<dbReference type="InterPro" id="IPR044861">
    <property type="entry name" value="IPNS-like_FE2OG_OXY"/>
</dbReference>
<comment type="similarity">
    <text evidence="1 5">Belongs to the iron/ascorbate-dependent oxidoreductase family.</text>
</comment>
<proteinExistence type="inferred from homology"/>
<keyword evidence="2 5" id="KW-0479">Metal-binding</keyword>
<evidence type="ECO:0000256" key="2">
    <source>
        <dbReference type="ARBA" id="ARBA00022723"/>
    </source>
</evidence>
<accession>A0A9P8Y1J5</accession>
<dbReference type="RefSeq" id="XP_046010012.1">
    <property type="nucleotide sequence ID" value="XM_046148291.1"/>
</dbReference>
<dbReference type="InterPro" id="IPR005123">
    <property type="entry name" value="Oxoglu/Fe-dep_dioxygenase_dom"/>
</dbReference>
<dbReference type="GO" id="GO:0044283">
    <property type="term" value="P:small molecule biosynthetic process"/>
    <property type="evidence" value="ECO:0007669"/>
    <property type="project" value="UniProtKB-ARBA"/>
</dbReference>
<organism evidence="7 8">
    <name type="scientific">Microdochium trichocladiopsis</name>
    <dbReference type="NCBI Taxonomy" id="1682393"/>
    <lineage>
        <taxon>Eukaryota</taxon>
        <taxon>Fungi</taxon>
        <taxon>Dikarya</taxon>
        <taxon>Ascomycota</taxon>
        <taxon>Pezizomycotina</taxon>
        <taxon>Sordariomycetes</taxon>
        <taxon>Xylariomycetidae</taxon>
        <taxon>Xylariales</taxon>
        <taxon>Microdochiaceae</taxon>
        <taxon>Microdochium</taxon>
    </lineage>
</organism>
<comment type="caution">
    <text evidence="7">The sequence shown here is derived from an EMBL/GenBank/DDBJ whole genome shotgun (WGS) entry which is preliminary data.</text>
</comment>
<protein>
    <submittedName>
        <fullName evidence="7">Naringenin,2-oxoglutarate 3-dioxygenase</fullName>
    </submittedName>
</protein>
<evidence type="ECO:0000259" key="6">
    <source>
        <dbReference type="PROSITE" id="PS51471"/>
    </source>
</evidence>
<evidence type="ECO:0000256" key="5">
    <source>
        <dbReference type="RuleBase" id="RU003682"/>
    </source>
</evidence>
<name>A0A9P8Y1J5_9PEZI</name>
<evidence type="ECO:0000256" key="1">
    <source>
        <dbReference type="ARBA" id="ARBA00008056"/>
    </source>
</evidence>
<evidence type="ECO:0000256" key="3">
    <source>
        <dbReference type="ARBA" id="ARBA00023002"/>
    </source>
</evidence>
<reference evidence="7" key="1">
    <citation type="journal article" date="2021" name="Nat. Commun.">
        <title>Genetic determinants of endophytism in the Arabidopsis root mycobiome.</title>
        <authorList>
            <person name="Mesny F."/>
            <person name="Miyauchi S."/>
            <person name="Thiergart T."/>
            <person name="Pickel B."/>
            <person name="Atanasova L."/>
            <person name="Karlsson M."/>
            <person name="Huettel B."/>
            <person name="Barry K.W."/>
            <person name="Haridas S."/>
            <person name="Chen C."/>
            <person name="Bauer D."/>
            <person name="Andreopoulos W."/>
            <person name="Pangilinan J."/>
            <person name="LaButti K."/>
            <person name="Riley R."/>
            <person name="Lipzen A."/>
            <person name="Clum A."/>
            <person name="Drula E."/>
            <person name="Henrissat B."/>
            <person name="Kohler A."/>
            <person name="Grigoriev I.V."/>
            <person name="Martin F.M."/>
            <person name="Hacquard S."/>
        </authorList>
    </citation>
    <scope>NUCLEOTIDE SEQUENCE</scope>
    <source>
        <strain evidence="7">MPI-CAGE-CH-0230</strain>
    </source>
</reference>
<dbReference type="Pfam" id="PF03171">
    <property type="entry name" value="2OG-FeII_Oxy"/>
    <property type="match status" value="1"/>
</dbReference>
<evidence type="ECO:0000313" key="7">
    <source>
        <dbReference type="EMBL" id="KAH7027213.1"/>
    </source>
</evidence>
<dbReference type="AlphaFoldDB" id="A0A9P8Y1J5"/>
<keyword evidence="4 5" id="KW-0408">Iron</keyword>
<dbReference type="Proteomes" id="UP000756346">
    <property type="component" value="Unassembled WGS sequence"/>
</dbReference>
<keyword evidence="3 5" id="KW-0560">Oxidoreductase</keyword>
<dbReference type="InterPro" id="IPR027443">
    <property type="entry name" value="IPNS-like_sf"/>
</dbReference>
<dbReference type="PRINTS" id="PR00682">
    <property type="entry name" value="IPNSYNTHASE"/>
</dbReference>
<dbReference type="OrthoDB" id="288590at2759"/>
<feature type="domain" description="Fe2OG dioxygenase" evidence="6">
    <location>
        <begin position="218"/>
        <end position="325"/>
    </location>
</feature>
<sequence length="370" mass="42170">MATMTETTAPAAPESYKLELMSAYGPVYRDVLRTPARNCTSSEVPVIDLTNLSGTEEQRRALAETIREASENTGFFYIKNHGIPREVINAAFAQAQAFFTQPEEKKVAVSNRKSKFFNGWARKYDIKISPTDKPDNREGFSFRYDPRHDPETKDPAAVPADVQKWLKVEDFVWDGTAHLPNFKQDMVSYWQECITLARRMIRMFALALDAPENYFDNLVTYPGSDSVFNYYPKNEGSAEGLVDVGLGAHTDLQCFTFLWQDDVGGLQVLNKDGQWVKVPPMQDTFVVNIGDFMNRLSNDRFKSTVHRVYNHAPQDRYSMPFFFGLNHNEQCAVLPSCTSETNPAKYEPISCGEWCRLRFEKTFEVSKSSS</sequence>
<keyword evidence="8" id="KW-1185">Reference proteome</keyword>
<dbReference type="InterPro" id="IPR026992">
    <property type="entry name" value="DIOX_N"/>
</dbReference>
<dbReference type="GO" id="GO:0016491">
    <property type="term" value="F:oxidoreductase activity"/>
    <property type="evidence" value="ECO:0007669"/>
    <property type="project" value="UniProtKB-KW"/>
</dbReference>
<dbReference type="PANTHER" id="PTHR10209">
    <property type="entry name" value="OXIDOREDUCTASE, 2OG-FE II OXYGENASE FAMILY PROTEIN"/>
    <property type="match status" value="1"/>
</dbReference>
<dbReference type="PANTHER" id="PTHR10209:SF881">
    <property type="entry name" value="FI07970P-RELATED"/>
    <property type="match status" value="1"/>
</dbReference>